<dbReference type="SUPFAM" id="SSF144284">
    <property type="entry name" value="Sec2 N-terminal region"/>
    <property type="match status" value="1"/>
</dbReference>
<dbReference type="PANTHER" id="PTHR14430:SF0">
    <property type="entry name" value="SEC2P DOMAIN-CONTAINING PROTEIN"/>
    <property type="match status" value="1"/>
</dbReference>
<evidence type="ECO:0000259" key="5">
    <source>
        <dbReference type="Pfam" id="PF06428"/>
    </source>
</evidence>
<dbReference type="KEGG" id="csol:105363550"/>
<accession>A0AAJ6YK60</accession>
<dbReference type="InterPro" id="IPR040351">
    <property type="entry name" value="RAB3IL/RAB3IP/Sec2"/>
</dbReference>
<feature type="compositionally biased region" description="Polar residues" evidence="4">
    <location>
        <begin position="142"/>
        <end position="152"/>
    </location>
</feature>
<dbReference type="Pfam" id="PF25555">
    <property type="entry name" value="RAB3A-like_C"/>
    <property type="match status" value="1"/>
</dbReference>
<sequence length="647" mass="73882">MKSAQEQQQPNSMDSSDSATTTGSSEYAYRPLTTKHRRAGSTGTTGDEEYTTDEDELFGDEADCAAGPGLGHAPHPILKSDLARAATDLFGYKADEERDEPTSLFDEDDAKYCSPSSGKSISIFSYNETLLPRGVLSRKRTSVTGKDSTTTSEEARQTLDRRLSEDKLGTTPCTGKISEASDGNSTRLNDMTGTDINAETQSSTSSKVESLPDATSVEPVNDTSDDSPSPSTVQWSHTIAEMKEQTITKLQEELQRAHEELKLKDEEVGRLSRIRQDVETELEELTASLFQEAHNMVREANQRQANAERLLEESRMKSEMLAAEVAALKTLVLTSTPARPNPHLHPQISGACGAIDDAHHHHNHHNHHYHHHQYQQQQQQQYQQHQQQHQQHHHQQQQQQLQQQCQQQQQQQQNYSQHSGIFAKKHRRSPSHFNLKYGRENSPPDSPQRDLRVSLPCDKDAGFERDIERERECDWERKREREREKENRDLGLEVDPRVHGEFLRWKASPCVDKSDPFLSRIFREDIDLCLDFPNAELGTRVRQAVLDGIIFVEAVSDKTKLSFPKKCALLEAPRQCHYRMRMGDQENQWHCISQICRNRIIAVCDFLNYLRYIERGLVKSSVHDVYWEITRLRKEMVLARLGLALSV</sequence>
<dbReference type="GeneID" id="105363550"/>
<feature type="compositionally biased region" description="Basic and acidic residues" evidence="4">
    <location>
        <begin position="447"/>
        <end position="457"/>
    </location>
</feature>
<comment type="similarity">
    <text evidence="2">Belongs to the SEC2 family.</text>
</comment>
<dbReference type="Pfam" id="PF06428">
    <property type="entry name" value="Sec2p"/>
    <property type="match status" value="1"/>
</dbReference>
<dbReference type="InterPro" id="IPR009449">
    <property type="entry name" value="Sec2_N"/>
</dbReference>
<reference evidence="7" key="1">
    <citation type="submission" date="2025-08" db="UniProtKB">
        <authorList>
            <consortium name="RefSeq"/>
        </authorList>
    </citation>
    <scope>IDENTIFICATION</scope>
</reference>
<dbReference type="GO" id="GO:0005085">
    <property type="term" value="F:guanyl-nucleotide exchange factor activity"/>
    <property type="evidence" value="ECO:0007669"/>
    <property type="project" value="InterPro"/>
</dbReference>
<feature type="compositionally biased region" description="Polar residues" evidence="4">
    <location>
        <begin position="1"/>
        <end position="11"/>
    </location>
</feature>
<dbReference type="PANTHER" id="PTHR14430">
    <property type="entry name" value="RABIN3-RELATED"/>
    <property type="match status" value="1"/>
</dbReference>
<evidence type="ECO:0000256" key="3">
    <source>
        <dbReference type="SAM" id="Coils"/>
    </source>
</evidence>
<evidence type="ECO:0000313" key="6">
    <source>
        <dbReference type="Proteomes" id="UP000695007"/>
    </source>
</evidence>
<dbReference type="Proteomes" id="UP000695007">
    <property type="component" value="Unplaced"/>
</dbReference>
<organism evidence="6 7">
    <name type="scientific">Ceratosolen solmsi marchali</name>
    <dbReference type="NCBI Taxonomy" id="326594"/>
    <lineage>
        <taxon>Eukaryota</taxon>
        <taxon>Metazoa</taxon>
        <taxon>Ecdysozoa</taxon>
        <taxon>Arthropoda</taxon>
        <taxon>Hexapoda</taxon>
        <taxon>Insecta</taxon>
        <taxon>Pterygota</taxon>
        <taxon>Neoptera</taxon>
        <taxon>Endopterygota</taxon>
        <taxon>Hymenoptera</taxon>
        <taxon>Apocrita</taxon>
        <taxon>Proctotrupomorpha</taxon>
        <taxon>Chalcidoidea</taxon>
        <taxon>Agaonidae</taxon>
        <taxon>Agaoninae</taxon>
        <taxon>Ceratosolen</taxon>
    </lineage>
</organism>
<feature type="region of interest" description="Disordered" evidence="4">
    <location>
        <begin position="136"/>
        <end position="233"/>
    </location>
</feature>
<feature type="region of interest" description="Disordered" evidence="4">
    <location>
        <begin position="1"/>
        <end position="74"/>
    </location>
</feature>
<evidence type="ECO:0000256" key="4">
    <source>
        <dbReference type="SAM" id="MobiDB-lite"/>
    </source>
</evidence>
<evidence type="ECO:0000256" key="2">
    <source>
        <dbReference type="ARBA" id="ARBA00025794"/>
    </source>
</evidence>
<dbReference type="AlphaFoldDB" id="A0AAJ6YK60"/>
<feature type="region of interest" description="Disordered" evidence="4">
    <location>
        <begin position="424"/>
        <end position="457"/>
    </location>
</feature>
<gene>
    <name evidence="7" type="primary">LOC105363550</name>
</gene>
<feature type="compositionally biased region" description="Acidic residues" evidence="4">
    <location>
        <begin position="46"/>
        <end position="63"/>
    </location>
</feature>
<dbReference type="Gene3D" id="1.20.5.4880">
    <property type="match status" value="1"/>
</dbReference>
<name>A0AAJ6YK60_9HYME</name>
<feature type="coiled-coil region" evidence="3">
    <location>
        <begin position="240"/>
        <end position="317"/>
    </location>
</feature>
<keyword evidence="1 3" id="KW-0175">Coiled coil</keyword>
<keyword evidence="6" id="KW-1185">Reference proteome</keyword>
<feature type="compositionally biased region" description="Polar residues" evidence="4">
    <location>
        <begin position="181"/>
        <end position="208"/>
    </location>
</feature>
<evidence type="ECO:0000256" key="1">
    <source>
        <dbReference type="ARBA" id="ARBA00023054"/>
    </source>
</evidence>
<evidence type="ECO:0000313" key="7">
    <source>
        <dbReference type="RefSeq" id="XP_011499582.1"/>
    </source>
</evidence>
<dbReference type="CDD" id="cd21044">
    <property type="entry name" value="Rab11BD_RAB3IP_like"/>
    <property type="match status" value="1"/>
</dbReference>
<feature type="compositionally biased region" description="Basic residues" evidence="4">
    <location>
        <begin position="360"/>
        <end position="373"/>
    </location>
</feature>
<feature type="domain" description="GDP/GTP exchange factor Sec2 N-terminal" evidence="5">
    <location>
        <begin position="236"/>
        <end position="312"/>
    </location>
</feature>
<proteinExistence type="inferred from homology"/>
<feature type="region of interest" description="Disordered" evidence="4">
    <location>
        <begin position="338"/>
        <end position="402"/>
    </location>
</feature>
<feature type="compositionally biased region" description="Low complexity" evidence="4">
    <location>
        <begin position="374"/>
        <end position="389"/>
    </location>
</feature>
<feature type="compositionally biased region" description="Basic and acidic residues" evidence="4">
    <location>
        <begin position="153"/>
        <end position="168"/>
    </location>
</feature>
<dbReference type="GO" id="GO:0006887">
    <property type="term" value="P:exocytosis"/>
    <property type="evidence" value="ECO:0007669"/>
    <property type="project" value="TreeGrafter"/>
</dbReference>
<dbReference type="GO" id="GO:0070319">
    <property type="term" value="C:Golgi to plasma membrane transport vesicle"/>
    <property type="evidence" value="ECO:0007669"/>
    <property type="project" value="TreeGrafter"/>
</dbReference>
<protein>
    <submittedName>
        <fullName evidence="7">Guanine nucleotide exchange factor for Rab-3A-like</fullName>
    </submittedName>
</protein>
<dbReference type="RefSeq" id="XP_011499582.1">
    <property type="nucleotide sequence ID" value="XM_011501280.1"/>
</dbReference>
<feature type="compositionally biased region" description="Low complexity" evidence="4">
    <location>
        <begin position="12"/>
        <end position="25"/>
    </location>
</feature>